<sequence>MNIFSNFQFPSSQQSPSIIDSNNFITNENGQKRLEISANAQTTNIVTPVITDISNGDDCLEQKIPPPPPPPPPPSSSSSSSSSSLSLSSVSKLVPSPSLSSSTTATTTTINKQEKLLTQGRSSETKMDDQRHRKYSLQTASQNNWPGENGWVENSKETSSKENGNAEGNGTEGEPIWVMR</sequence>
<accession>A0A0R3QG88</accession>
<feature type="compositionally biased region" description="Low complexity" evidence="1">
    <location>
        <begin position="76"/>
        <end position="102"/>
    </location>
</feature>
<feature type="compositionally biased region" description="Polar residues" evidence="1">
    <location>
        <begin position="136"/>
        <end position="146"/>
    </location>
</feature>
<proteinExistence type="predicted"/>
<evidence type="ECO:0000313" key="4">
    <source>
        <dbReference type="WBParaSite" id="BTMF_0000538701-mRNA-1"/>
    </source>
</evidence>
<protein>
    <submittedName>
        <fullName evidence="2 4">Uncharacterized protein</fullName>
    </submittedName>
</protein>
<evidence type="ECO:0000313" key="2">
    <source>
        <dbReference type="EMBL" id="VDO17138.1"/>
    </source>
</evidence>
<feature type="region of interest" description="Disordered" evidence="1">
    <location>
        <begin position="1"/>
        <end position="22"/>
    </location>
</feature>
<feature type="compositionally biased region" description="Low complexity" evidence="1">
    <location>
        <begin position="162"/>
        <end position="174"/>
    </location>
</feature>
<dbReference type="EMBL" id="UZAG01004704">
    <property type="protein sequence ID" value="VDO17138.1"/>
    <property type="molecule type" value="Genomic_DNA"/>
</dbReference>
<name>A0A0R3QG88_9BILA</name>
<feature type="region of interest" description="Disordered" evidence="1">
    <location>
        <begin position="55"/>
        <end position="180"/>
    </location>
</feature>
<dbReference type="WBParaSite" id="BTMF_0000538701-mRNA-1">
    <property type="protein sequence ID" value="BTMF_0000538701-mRNA-1"/>
    <property type="gene ID" value="BTMF_0000538701"/>
</dbReference>
<evidence type="ECO:0000313" key="3">
    <source>
        <dbReference type="Proteomes" id="UP000280834"/>
    </source>
</evidence>
<dbReference type="STRING" id="42155.A0A0R3QG88"/>
<evidence type="ECO:0000256" key="1">
    <source>
        <dbReference type="SAM" id="MobiDB-lite"/>
    </source>
</evidence>
<gene>
    <name evidence="2" type="ORF">BTMF_LOCUS4669</name>
</gene>
<reference evidence="4" key="1">
    <citation type="submission" date="2017-02" db="UniProtKB">
        <authorList>
            <consortium name="WormBaseParasite"/>
        </authorList>
    </citation>
    <scope>IDENTIFICATION</scope>
</reference>
<reference evidence="2 3" key="2">
    <citation type="submission" date="2018-11" db="EMBL/GenBank/DDBJ databases">
        <authorList>
            <consortium name="Pathogen Informatics"/>
        </authorList>
    </citation>
    <scope>NUCLEOTIDE SEQUENCE [LARGE SCALE GENOMIC DNA]</scope>
</reference>
<dbReference type="Proteomes" id="UP000280834">
    <property type="component" value="Unassembled WGS sequence"/>
</dbReference>
<organism evidence="4">
    <name type="scientific">Brugia timori</name>
    <dbReference type="NCBI Taxonomy" id="42155"/>
    <lineage>
        <taxon>Eukaryota</taxon>
        <taxon>Metazoa</taxon>
        <taxon>Ecdysozoa</taxon>
        <taxon>Nematoda</taxon>
        <taxon>Chromadorea</taxon>
        <taxon>Rhabditida</taxon>
        <taxon>Spirurina</taxon>
        <taxon>Spiruromorpha</taxon>
        <taxon>Filarioidea</taxon>
        <taxon>Onchocercidae</taxon>
        <taxon>Brugia</taxon>
    </lineage>
</organism>
<feature type="compositionally biased region" description="Pro residues" evidence="1">
    <location>
        <begin position="64"/>
        <end position="75"/>
    </location>
</feature>
<dbReference type="AlphaFoldDB" id="A0A0R3QG88"/>
<keyword evidence="3" id="KW-1185">Reference proteome</keyword>